<organism evidence="1 2">
    <name type="scientific">Allokutzneria multivorans</name>
    <dbReference type="NCBI Taxonomy" id="1142134"/>
    <lineage>
        <taxon>Bacteria</taxon>
        <taxon>Bacillati</taxon>
        <taxon>Actinomycetota</taxon>
        <taxon>Actinomycetes</taxon>
        <taxon>Pseudonocardiales</taxon>
        <taxon>Pseudonocardiaceae</taxon>
        <taxon>Allokutzneria</taxon>
    </lineage>
</organism>
<accession>A0ABP7RDU7</accession>
<protein>
    <submittedName>
        <fullName evidence="1">Uncharacterized protein</fullName>
    </submittedName>
</protein>
<dbReference type="EMBL" id="BAABAL010000005">
    <property type="protein sequence ID" value="GAA3996042.1"/>
    <property type="molecule type" value="Genomic_DNA"/>
</dbReference>
<gene>
    <name evidence="1" type="ORF">GCM10022247_14980</name>
</gene>
<name>A0ABP7RDU7_9PSEU</name>
<keyword evidence="2" id="KW-1185">Reference proteome</keyword>
<comment type="caution">
    <text evidence="1">The sequence shown here is derived from an EMBL/GenBank/DDBJ whole genome shotgun (WGS) entry which is preliminary data.</text>
</comment>
<reference evidence="2" key="1">
    <citation type="journal article" date="2019" name="Int. J. Syst. Evol. Microbiol.">
        <title>The Global Catalogue of Microorganisms (GCM) 10K type strain sequencing project: providing services to taxonomists for standard genome sequencing and annotation.</title>
        <authorList>
            <consortium name="The Broad Institute Genomics Platform"/>
            <consortium name="The Broad Institute Genome Sequencing Center for Infectious Disease"/>
            <person name="Wu L."/>
            <person name="Ma J."/>
        </authorList>
    </citation>
    <scope>NUCLEOTIDE SEQUENCE [LARGE SCALE GENOMIC DNA]</scope>
    <source>
        <strain evidence="2">JCM 17342</strain>
    </source>
</reference>
<dbReference type="Proteomes" id="UP001501747">
    <property type="component" value="Unassembled WGS sequence"/>
</dbReference>
<sequence length="85" mass="8661">MEGGAAGQLGAVEQHDIAFAQFGEVVGDARAADATADHDDAGAGGELSVRGHTPFVPACRARGNALTQTITRKTLDGSRLGEDAR</sequence>
<evidence type="ECO:0000313" key="1">
    <source>
        <dbReference type="EMBL" id="GAA3996042.1"/>
    </source>
</evidence>
<evidence type="ECO:0000313" key="2">
    <source>
        <dbReference type="Proteomes" id="UP001501747"/>
    </source>
</evidence>
<proteinExistence type="predicted"/>